<feature type="domain" description="Glucose-methanol-choline oxidoreductase C-terminal" evidence="6">
    <location>
        <begin position="434"/>
        <end position="562"/>
    </location>
</feature>
<gene>
    <name evidence="7" type="ORF">CPB84DRAFT_1785674</name>
</gene>
<evidence type="ECO:0000256" key="5">
    <source>
        <dbReference type="ARBA" id="ARBA00023002"/>
    </source>
</evidence>
<dbReference type="InterPro" id="IPR036188">
    <property type="entry name" value="FAD/NAD-bd_sf"/>
</dbReference>
<evidence type="ECO:0000256" key="4">
    <source>
        <dbReference type="ARBA" id="ARBA00022827"/>
    </source>
</evidence>
<reference evidence="7" key="1">
    <citation type="submission" date="2020-11" db="EMBL/GenBank/DDBJ databases">
        <authorList>
            <consortium name="DOE Joint Genome Institute"/>
            <person name="Ahrendt S."/>
            <person name="Riley R."/>
            <person name="Andreopoulos W."/>
            <person name="LaButti K."/>
            <person name="Pangilinan J."/>
            <person name="Ruiz-duenas F.J."/>
            <person name="Barrasa J.M."/>
            <person name="Sanchez-Garcia M."/>
            <person name="Camarero S."/>
            <person name="Miyauchi S."/>
            <person name="Serrano A."/>
            <person name="Linde D."/>
            <person name="Babiker R."/>
            <person name="Drula E."/>
            <person name="Ayuso-Fernandez I."/>
            <person name="Pacheco R."/>
            <person name="Padilla G."/>
            <person name="Ferreira P."/>
            <person name="Barriuso J."/>
            <person name="Kellner H."/>
            <person name="Castanera R."/>
            <person name="Alfaro M."/>
            <person name="Ramirez L."/>
            <person name="Pisabarro A.G."/>
            <person name="Kuo A."/>
            <person name="Tritt A."/>
            <person name="Lipzen A."/>
            <person name="He G."/>
            <person name="Yan M."/>
            <person name="Ng V."/>
            <person name="Cullen D."/>
            <person name="Martin F."/>
            <person name="Rosso M.-N."/>
            <person name="Henrissat B."/>
            <person name="Hibbett D."/>
            <person name="Martinez A.T."/>
            <person name="Grigoriev I.V."/>
        </authorList>
    </citation>
    <scope>NUCLEOTIDE SEQUENCE</scope>
    <source>
        <strain evidence="7">AH 44721</strain>
    </source>
</reference>
<dbReference type="InterPro" id="IPR007867">
    <property type="entry name" value="GMC_OxRtase_C"/>
</dbReference>
<dbReference type="PANTHER" id="PTHR42784:SF1">
    <property type="entry name" value="PYRANOSE 2-OXIDASE"/>
    <property type="match status" value="1"/>
</dbReference>
<feature type="non-terminal residue" evidence="7">
    <location>
        <position position="1"/>
    </location>
</feature>
<name>A0A9P5NKR2_GYMJU</name>
<dbReference type="Gene3D" id="3.50.50.60">
    <property type="entry name" value="FAD/NAD(P)-binding domain"/>
    <property type="match status" value="2"/>
</dbReference>
<evidence type="ECO:0000256" key="2">
    <source>
        <dbReference type="ARBA" id="ARBA00010790"/>
    </source>
</evidence>
<keyword evidence="5" id="KW-0560">Oxidoreductase</keyword>
<keyword evidence="4" id="KW-0274">FAD</keyword>
<dbReference type="EMBL" id="JADNYJ010000080">
    <property type="protein sequence ID" value="KAF8889463.1"/>
    <property type="molecule type" value="Genomic_DNA"/>
</dbReference>
<evidence type="ECO:0000256" key="1">
    <source>
        <dbReference type="ARBA" id="ARBA00001974"/>
    </source>
</evidence>
<keyword evidence="8" id="KW-1185">Reference proteome</keyword>
<evidence type="ECO:0000313" key="8">
    <source>
        <dbReference type="Proteomes" id="UP000724874"/>
    </source>
</evidence>
<dbReference type="OrthoDB" id="167809at2759"/>
<evidence type="ECO:0000259" key="6">
    <source>
        <dbReference type="Pfam" id="PF05199"/>
    </source>
</evidence>
<evidence type="ECO:0000313" key="7">
    <source>
        <dbReference type="EMBL" id="KAF8889463.1"/>
    </source>
</evidence>
<evidence type="ECO:0000256" key="3">
    <source>
        <dbReference type="ARBA" id="ARBA00022630"/>
    </source>
</evidence>
<comment type="caution">
    <text evidence="7">The sequence shown here is derived from an EMBL/GenBank/DDBJ whole genome shotgun (WGS) entry which is preliminary data.</text>
</comment>
<dbReference type="SUPFAM" id="SSF51905">
    <property type="entry name" value="FAD/NAD(P)-binding domain"/>
    <property type="match status" value="1"/>
</dbReference>
<accession>A0A9P5NKR2</accession>
<sequence length="574" mass="63043">MEHSSPTARQVIAKDFLVSDETWEDICNSGDFTALAFVEQTLKQDPKKKIICLERGDFWLPDHFQNLPLPFKYTLGGPKRNISYRSKFVHGSTPFFGGRSTFWSAWSPTPTPDLMREWPSSMLKVAGNSDSEFFKRARALLKVTPADDIGPPYANLQVEINERLKNIKGNISSATDAYPAPMAVGAVAQSTTIRFTKFSTPGALLALYEQQQDRVKNKTGSALLLATNTAVQYLVTELGFPPIPKAGDDDVPVRFVRSDRGPDLPVRPNTKIILCAGAFPNATLLLNSFSGAQVPTIAGVGQTVTGHFLSHVVGRVRRSTFTDLDPEKLEISAEYIAGLASNGLQYHIQVTGVSSPDPHQDAEDAARFCPDYAAAATQEQLKGSEDYVIFGVLCLLYRKSNPSDTFLSSLRNTRELSENNSNSWFRKNEHGTASDPTANCVLQVVLNKDDYQLWDEMDIATFQAIETMAGKGHAVEWWHQPQPENGGDLPPGVWEKELPGRDTIRMPGIVHEASLIPLGKGNKCPVDENYKVKGVSNVYVTGAALFPTSGSWNPTMTMCGFAQDLAIKLTPKAN</sequence>
<dbReference type="PANTHER" id="PTHR42784">
    <property type="entry name" value="PYRANOSE 2-OXIDASE"/>
    <property type="match status" value="1"/>
</dbReference>
<dbReference type="InterPro" id="IPR051473">
    <property type="entry name" value="P2Ox-like"/>
</dbReference>
<dbReference type="AlphaFoldDB" id="A0A9P5NKR2"/>
<dbReference type="Pfam" id="PF05199">
    <property type="entry name" value="GMC_oxred_C"/>
    <property type="match status" value="1"/>
</dbReference>
<keyword evidence="3" id="KW-0285">Flavoprotein</keyword>
<comment type="cofactor">
    <cofactor evidence="1">
        <name>FAD</name>
        <dbReference type="ChEBI" id="CHEBI:57692"/>
    </cofactor>
</comment>
<organism evidence="7 8">
    <name type="scientific">Gymnopilus junonius</name>
    <name type="common">Spectacular rustgill mushroom</name>
    <name type="synonym">Gymnopilus spectabilis subsp. junonius</name>
    <dbReference type="NCBI Taxonomy" id="109634"/>
    <lineage>
        <taxon>Eukaryota</taxon>
        <taxon>Fungi</taxon>
        <taxon>Dikarya</taxon>
        <taxon>Basidiomycota</taxon>
        <taxon>Agaricomycotina</taxon>
        <taxon>Agaricomycetes</taxon>
        <taxon>Agaricomycetidae</taxon>
        <taxon>Agaricales</taxon>
        <taxon>Agaricineae</taxon>
        <taxon>Hymenogastraceae</taxon>
        <taxon>Gymnopilus</taxon>
    </lineage>
</organism>
<protein>
    <recommendedName>
        <fullName evidence="6">Glucose-methanol-choline oxidoreductase C-terminal domain-containing protein</fullName>
    </recommendedName>
</protein>
<dbReference type="Proteomes" id="UP000724874">
    <property type="component" value="Unassembled WGS sequence"/>
</dbReference>
<proteinExistence type="inferred from homology"/>
<dbReference type="GO" id="GO:0016614">
    <property type="term" value="F:oxidoreductase activity, acting on CH-OH group of donors"/>
    <property type="evidence" value="ECO:0007669"/>
    <property type="project" value="InterPro"/>
</dbReference>
<comment type="similarity">
    <text evidence="2">Belongs to the GMC oxidoreductase family.</text>
</comment>